<proteinExistence type="predicted"/>
<comment type="caution">
    <text evidence="1">The sequence shown here is derived from an EMBL/GenBank/DDBJ whole genome shotgun (WGS) entry which is preliminary data.</text>
</comment>
<reference evidence="1 2" key="1">
    <citation type="journal article" date="2024" name="G3 (Bethesda)">
        <title>Genome assembly of Hibiscus sabdariffa L. provides insights into metabolisms of medicinal natural products.</title>
        <authorList>
            <person name="Kim T."/>
        </authorList>
    </citation>
    <scope>NUCLEOTIDE SEQUENCE [LARGE SCALE GENOMIC DNA]</scope>
    <source>
        <strain evidence="1">TK-2024</strain>
        <tissue evidence="1">Old leaves</tissue>
    </source>
</reference>
<evidence type="ECO:0000313" key="2">
    <source>
        <dbReference type="Proteomes" id="UP001472677"/>
    </source>
</evidence>
<organism evidence="1 2">
    <name type="scientific">Hibiscus sabdariffa</name>
    <name type="common">roselle</name>
    <dbReference type="NCBI Taxonomy" id="183260"/>
    <lineage>
        <taxon>Eukaryota</taxon>
        <taxon>Viridiplantae</taxon>
        <taxon>Streptophyta</taxon>
        <taxon>Embryophyta</taxon>
        <taxon>Tracheophyta</taxon>
        <taxon>Spermatophyta</taxon>
        <taxon>Magnoliopsida</taxon>
        <taxon>eudicotyledons</taxon>
        <taxon>Gunneridae</taxon>
        <taxon>Pentapetalae</taxon>
        <taxon>rosids</taxon>
        <taxon>malvids</taxon>
        <taxon>Malvales</taxon>
        <taxon>Malvaceae</taxon>
        <taxon>Malvoideae</taxon>
        <taxon>Hibiscus</taxon>
    </lineage>
</organism>
<sequence>MDIQQIEPNVQINSIKPLKGGKHRQARDGFRHKRLEKLPHSWFELKPLKVNIFGAARPVPIFQELEPYSHIGATVVGATVADATVVEATIAGATVAGEDERR</sequence>
<evidence type="ECO:0000313" key="1">
    <source>
        <dbReference type="EMBL" id="KAK8565271.1"/>
    </source>
</evidence>
<dbReference type="EMBL" id="JBBPBM010000010">
    <property type="protein sequence ID" value="KAK8565271.1"/>
    <property type="molecule type" value="Genomic_DNA"/>
</dbReference>
<gene>
    <name evidence="1" type="ORF">V6N12_058838</name>
</gene>
<keyword evidence="2" id="KW-1185">Reference proteome</keyword>
<accession>A0ABR2ETB4</accession>
<dbReference type="Proteomes" id="UP001472677">
    <property type="component" value="Unassembled WGS sequence"/>
</dbReference>
<name>A0ABR2ETB4_9ROSI</name>
<protein>
    <submittedName>
        <fullName evidence="1">Uncharacterized protein</fullName>
    </submittedName>
</protein>